<protein>
    <recommendedName>
        <fullName evidence="3">DNA/RNA-binding domain-containing protein</fullName>
    </recommendedName>
</protein>
<organism evidence="4 5">
    <name type="scientific">Exocentrus adspersus</name>
    <dbReference type="NCBI Taxonomy" id="1586481"/>
    <lineage>
        <taxon>Eukaryota</taxon>
        <taxon>Metazoa</taxon>
        <taxon>Ecdysozoa</taxon>
        <taxon>Arthropoda</taxon>
        <taxon>Hexapoda</taxon>
        <taxon>Insecta</taxon>
        <taxon>Pterygota</taxon>
        <taxon>Neoptera</taxon>
        <taxon>Endopterygota</taxon>
        <taxon>Coleoptera</taxon>
        <taxon>Polyphaga</taxon>
        <taxon>Cucujiformia</taxon>
        <taxon>Chrysomeloidea</taxon>
        <taxon>Cerambycidae</taxon>
        <taxon>Lamiinae</taxon>
        <taxon>Acanthocinini</taxon>
        <taxon>Exocentrus</taxon>
    </lineage>
</organism>
<evidence type="ECO:0000313" key="5">
    <source>
        <dbReference type="Proteomes" id="UP001159042"/>
    </source>
</evidence>
<feature type="compositionally biased region" description="Basic and acidic residues" evidence="2">
    <location>
        <begin position="783"/>
        <end position="792"/>
    </location>
</feature>
<feature type="compositionally biased region" description="Basic and acidic residues" evidence="2">
    <location>
        <begin position="433"/>
        <end position="523"/>
    </location>
</feature>
<feature type="region of interest" description="Disordered" evidence="2">
    <location>
        <begin position="1"/>
        <end position="246"/>
    </location>
</feature>
<dbReference type="GO" id="GO:0005697">
    <property type="term" value="C:telomerase holoenzyme complex"/>
    <property type="evidence" value="ECO:0007669"/>
    <property type="project" value="TreeGrafter"/>
</dbReference>
<feature type="compositionally biased region" description="Basic and acidic residues" evidence="2">
    <location>
        <begin position="732"/>
        <end position="749"/>
    </location>
</feature>
<feature type="compositionally biased region" description="Polar residues" evidence="2">
    <location>
        <begin position="91"/>
        <end position="105"/>
    </location>
</feature>
<keyword evidence="5" id="KW-1185">Reference proteome</keyword>
<gene>
    <name evidence="4" type="ORF">NQ315_014313</name>
</gene>
<feature type="compositionally biased region" description="Polar residues" evidence="2">
    <location>
        <begin position="659"/>
        <end position="677"/>
    </location>
</feature>
<dbReference type="GO" id="GO:0042162">
    <property type="term" value="F:telomeric DNA binding"/>
    <property type="evidence" value="ECO:0007669"/>
    <property type="project" value="TreeGrafter"/>
</dbReference>
<dbReference type="GO" id="GO:0070034">
    <property type="term" value="F:telomerase RNA binding"/>
    <property type="evidence" value="ECO:0007669"/>
    <property type="project" value="TreeGrafter"/>
</dbReference>
<dbReference type="InterPro" id="IPR011990">
    <property type="entry name" value="TPR-like_helical_dom_sf"/>
</dbReference>
<comment type="caution">
    <text evidence="4">The sequence shown here is derived from an EMBL/GenBank/DDBJ whole genome shotgun (WGS) entry which is preliminary data.</text>
</comment>
<feature type="compositionally biased region" description="Basic and acidic residues" evidence="2">
    <location>
        <begin position="106"/>
        <end position="115"/>
    </location>
</feature>
<feature type="domain" description="DNA/RNA-binding" evidence="3">
    <location>
        <begin position="1030"/>
        <end position="1186"/>
    </location>
</feature>
<dbReference type="InterPro" id="IPR045153">
    <property type="entry name" value="Est1/Ebs1-like"/>
</dbReference>
<dbReference type="PANTHER" id="PTHR15696:SF0">
    <property type="entry name" value="TELOMERASE-BINDING PROTEIN EST1A"/>
    <property type="match status" value="1"/>
</dbReference>
<proteinExistence type="predicted"/>
<feature type="compositionally biased region" description="Basic and acidic residues" evidence="2">
    <location>
        <begin position="392"/>
        <end position="412"/>
    </location>
</feature>
<feature type="region of interest" description="Disordered" evidence="2">
    <location>
        <begin position="630"/>
        <end position="811"/>
    </location>
</feature>
<name>A0AAV8VLD9_9CUCU</name>
<sequence>MASFDDQKIELDSSVQRKNMRRGNKPPQQIYRPGSGPLRKSNPGIEESESDTNIVINLRHDQSKHLLSLPNDDTRYKSEGNSPRDKIADLDSTSSRVGDITVNQDLNRRQKKPEQMRYVPRPLVQARELSSSQDFSRTNPPTNGNERSYETDKFGNNRNKKYFDRRQGEDEFQDGWRELPPSMYRPRQGSEPRAINSGPGPGSGWYRSRDRDTRSVEPSNRNYTSENIQSKPPSGRRHSTIGLEQEKRHKFSNIDNIPPRFRKKLLGETAAMPEETWDGSSLTFQGHSNQASHATNPSFHHMGSNYNTLPANQMLNNQMLNNPGYYTLPNKPRGRGRFLHEYENIPGQTYRSMTPDRVRSPCNSRPPTPPLGGNRKPDSRPHTPVNAPNDYQETRNYQDRYNKNLQEDRSKNLSDQLNSMRLKDSRGSSIASKSRDYDNRRHVDFNRDGNNYRDNRRNEDNYNRGRGRHDNFKRDKDASNRETSARDTRRNRDTPSRDNRRDGHRDRKRDNRRERDKRSKSRDYISSTSVVNPVTEETWVVDPENEDNNETTEFASNSRPNVEAQVSPVTPDTPEEMQAPVAVQIVSTGLDWSEEVELNDKLEAEALSDALTRSSSITSLQEISIKSVQLPVTTASSSTKKSKRRTRKRSKHRSGAREGSNSRTRSDCTRQNSTTSVDSKDSFKVPQGNYSRRRASRDRREKSFDRFHGSSKNPSRECSWDRNRGASSVTENWRDEMVRSRQNSEKSESILEDVESVTKKPGIIVLPHQKPESSRPPSLNSSDRPRYLDTRKSPSQQKSLFDPNNPEKPIIVKPTNSRVAVPGFSENTEVAPPEIQTTDQYGNLRPPWYDENSENFKSSYFSDLLRDIKRADTELQCIINSGSLLVRWDLVDNLRQFLKEALQYLLCKAIKFCQMENIEQHFWKILYHNIIEVTRNAINNDMGNKDNYKVFLLYIIDEGTKYFEGLLVLLEETYDFKLCDYLGPNSMLSHKGLGLVGMALVSAQKIFLFLGDLGRYREQVNETSNYGKCRQWYIKSHEINPKNGKPYNQLALLAVYARRKLDAVYYYMRSLMSSNPVPSARENLISLFDENRKKYEQGEKKRREERLERLRLQMKQKESEELGNVPGSLRKETWIHPEGGRRVHRTTQAMQEQKDSEEEDLAALSSVEVNKRFVISYLHVHGKLITKIG</sequence>
<feature type="compositionally biased region" description="Basic and acidic residues" evidence="2">
    <location>
        <begin position="72"/>
        <end position="89"/>
    </location>
</feature>
<feature type="compositionally biased region" description="Basic and acidic residues" evidence="2">
    <location>
        <begin position="147"/>
        <end position="177"/>
    </location>
</feature>
<feature type="compositionally biased region" description="Basic residues" evidence="2">
    <location>
        <begin position="640"/>
        <end position="654"/>
    </location>
</feature>
<accession>A0AAV8VLD9</accession>
<feature type="region of interest" description="Disordered" evidence="2">
    <location>
        <begin position="345"/>
        <end position="574"/>
    </location>
</feature>
<dbReference type="AlphaFoldDB" id="A0AAV8VLD9"/>
<evidence type="ECO:0000256" key="1">
    <source>
        <dbReference type="ARBA" id="ARBA00023161"/>
    </source>
</evidence>
<dbReference type="Gene3D" id="1.25.40.10">
    <property type="entry name" value="Tetratricopeptide repeat domain"/>
    <property type="match status" value="1"/>
</dbReference>
<reference evidence="4 5" key="1">
    <citation type="journal article" date="2023" name="Insect Mol. Biol.">
        <title>Genome sequencing provides insights into the evolution of gene families encoding plant cell wall-degrading enzymes in longhorned beetles.</title>
        <authorList>
            <person name="Shin N.R."/>
            <person name="Okamura Y."/>
            <person name="Kirsch R."/>
            <person name="Pauchet Y."/>
        </authorList>
    </citation>
    <scope>NUCLEOTIDE SEQUENCE [LARGE SCALE GENOMIC DNA]</scope>
    <source>
        <strain evidence="4">EAD_L_NR</strain>
    </source>
</reference>
<feature type="compositionally biased region" description="Polar residues" evidence="2">
    <location>
        <begin position="128"/>
        <end position="146"/>
    </location>
</feature>
<dbReference type="InterPro" id="IPR018834">
    <property type="entry name" value="DNA/RNA-bd_Est1-type"/>
</dbReference>
<keyword evidence="1" id="KW-0866">Nonsense-mediated mRNA decay</keyword>
<feature type="compositionally biased region" description="Basic and acidic residues" evidence="2">
    <location>
        <begin position="698"/>
        <end position="724"/>
    </location>
</feature>
<evidence type="ECO:0000256" key="2">
    <source>
        <dbReference type="SAM" id="MobiDB-lite"/>
    </source>
</evidence>
<evidence type="ECO:0000313" key="4">
    <source>
        <dbReference type="EMBL" id="KAJ8915058.1"/>
    </source>
</evidence>
<dbReference type="GO" id="GO:0000184">
    <property type="term" value="P:nuclear-transcribed mRNA catabolic process, nonsense-mediated decay"/>
    <property type="evidence" value="ECO:0007669"/>
    <property type="project" value="UniProtKB-KW"/>
</dbReference>
<evidence type="ECO:0000259" key="3">
    <source>
        <dbReference type="Pfam" id="PF10373"/>
    </source>
</evidence>
<feature type="compositionally biased region" description="Polar residues" evidence="2">
    <location>
        <begin position="216"/>
        <end position="232"/>
    </location>
</feature>
<dbReference type="EMBL" id="JANEYG010000058">
    <property type="protein sequence ID" value="KAJ8915058.1"/>
    <property type="molecule type" value="Genomic_DNA"/>
</dbReference>
<dbReference type="Pfam" id="PF10373">
    <property type="entry name" value="EST1_DNA_bind"/>
    <property type="match status" value="1"/>
</dbReference>
<dbReference type="SUPFAM" id="SSF48452">
    <property type="entry name" value="TPR-like"/>
    <property type="match status" value="1"/>
</dbReference>
<dbReference type="Proteomes" id="UP001159042">
    <property type="component" value="Unassembled WGS sequence"/>
</dbReference>
<dbReference type="PANTHER" id="PTHR15696">
    <property type="entry name" value="SMG-7 SUPPRESSOR WITH MORPHOLOGICAL EFFECT ON GENITALIA PROTEIN 7"/>
    <property type="match status" value="1"/>
</dbReference>
<feature type="compositionally biased region" description="Basic and acidic residues" evidence="2">
    <location>
        <begin position="1"/>
        <end position="11"/>
    </location>
</feature>